<feature type="compositionally biased region" description="Basic and acidic residues" evidence="1">
    <location>
        <begin position="1"/>
        <end position="39"/>
    </location>
</feature>
<dbReference type="SUPFAM" id="SSF140663">
    <property type="entry name" value="TTHA0068-like"/>
    <property type="match status" value="1"/>
</dbReference>
<dbReference type="Gene3D" id="1.10.3450.10">
    <property type="entry name" value="TTHA0068-like"/>
    <property type="match status" value="1"/>
</dbReference>
<dbReference type="EMBL" id="JAQNDL010000001">
    <property type="protein sequence ID" value="MDC0716417.1"/>
    <property type="molecule type" value="Genomic_DNA"/>
</dbReference>
<name>A0ABT5DVG7_9BACT</name>
<accession>A0ABT5DVG7</accession>
<dbReference type="PANTHER" id="PTHR34796">
    <property type="entry name" value="EXPRESSED PROTEIN"/>
    <property type="match status" value="1"/>
</dbReference>
<keyword evidence="3" id="KW-1185">Reference proteome</keyword>
<dbReference type="InterPro" id="IPR005500">
    <property type="entry name" value="DUF309"/>
</dbReference>
<evidence type="ECO:0000256" key="1">
    <source>
        <dbReference type="SAM" id="MobiDB-lite"/>
    </source>
</evidence>
<evidence type="ECO:0000313" key="3">
    <source>
        <dbReference type="Proteomes" id="UP001221686"/>
    </source>
</evidence>
<comment type="caution">
    <text evidence="2">The sequence shown here is derived from an EMBL/GenBank/DDBJ whole genome shotgun (WGS) entry which is preliminary data.</text>
</comment>
<dbReference type="PANTHER" id="PTHR34796:SF1">
    <property type="entry name" value="EXPRESSED PROTEIN"/>
    <property type="match status" value="1"/>
</dbReference>
<dbReference type="Pfam" id="PF03745">
    <property type="entry name" value="DUF309"/>
    <property type="match status" value="1"/>
</dbReference>
<gene>
    <name evidence="2" type="ORF">POL25_05920</name>
</gene>
<dbReference type="RefSeq" id="WP_272084870.1">
    <property type="nucleotide sequence ID" value="NZ_JAQNDL010000001.1"/>
</dbReference>
<sequence>MRADPEKAKLEQDIIDRPDDRRAGDASAERLRSEGDSRGEPSLGTDAALARGLALFNAGDHFAAHEAWEDRWRVATDPDERRLLQGLIQVAAAHHKLHVQGKPESAARLLARGMAKLDACAPDAGGLALADFREATRAWFAADPPRRDPGPTLGFRR</sequence>
<reference evidence="2 3" key="1">
    <citation type="submission" date="2022-11" db="EMBL/GenBank/DDBJ databases">
        <title>Minimal conservation of predation-associated metabolite biosynthetic gene clusters underscores biosynthetic potential of Myxococcota including descriptions for ten novel species: Archangium lansinium sp. nov., Myxococcus landrumus sp. nov., Nannocystis bai.</title>
        <authorList>
            <person name="Ahearne A."/>
            <person name="Stevens C."/>
            <person name="Dowd S."/>
        </authorList>
    </citation>
    <scope>NUCLEOTIDE SEQUENCE [LARGE SCALE GENOMIC DNA]</scope>
    <source>
        <strain evidence="2 3">BB15-2</strain>
    </source>
</reference>
<dbReference type="InterPro" id="IPR023203">
    <property type="entry name" value="TTHA0068_sf"/>
</dbReference>
<evidence type="ECO:0000313" key="2">
    <source>
        <dbReference type="EMBL" id="MDC0716417.1"/>
    </source>
</evidence>
<dbReference type="Proteomes" id="UP001221686">
    <property type="component" value="Unassembled WGS sequence"/>
</dbReference>
<organism evidence="2 3">
    <name type="scientific">Nannocystis bainbridge</name>
    <dbReference type="NCBI Taxonomy" id="2995303"/>
    <lineage>
        <taxon>Bacteria</taxon>
        <taxon>Pseudomonadati</taxon>
        <taxon>Myxococcota</taxon>
        <taxon>Polyangia</taxon>
        <taxon>Nannocystales</taxon>
        <taxon>Nannocystaceae</taxon>
        <taxon>Nannocystis</taxon>
    </lineage>
</organism>
<protein>
    <submittedName>
        <fullName evidence="2">DUF309 domain-containing protein</fullName>
    </submittedName>
</protein>
<feature type="region of interest" description="Disordered" evidence="1">
    <location>
        <begin position="1"/>
        <end position="43"/>
    </location>
</feature>
<proteinExistence type="predicted"/>